<comment type="caution">
    <text evidence="2">The sequence shown here is derived from an EMBL/GenBank/DDBJ whole genome shotgun (WGS) entry which is preliminary data.</text>
</comment>
<dbReference type="EMBL" id="BAAAFA010000005">
    <property type="protein sequence ID" value="GAA0817034.1"/>
    <property type="molecule type" value="Genomic_DNA"/>
</dbReference>
<keyword evidence="1" id="KW-1133">Transmembrane helix</keyword>
<gene>
    <name evidence="2" type="ORF">GCM10009111_17720</name>
</gene>
<dbReference type="Proteomes" id="UP001500021">
    <property type="component" value="Unassembled WGS sequence"/>
</dbReference>
<keyword evidence="3" id="KW-1185">Reference proteome</keyword>
<sequence length="152" mass="17380">MTPIKKTTEVINVNRLALIRRVQYQLKNIFLMMLLVPLSFVTYASDIKALMNISPEQCVAMSQGQSCYVAVELTWQVDVPGDYCLYSSAQENSLRCWSNASEGQFTQAFNTKVNLTFHLKQQNATQPLVTSVVKMAWVHKKKGQPRTSWRLF</sequence>
<accession>A0ABN1L6U1</accession>
<organism evidence="2 3">
    <name type="scientific">Colwellia asteriadis</name>
    <dbReference type="NCBI Taxonomy" id="517723"/>
    <lineage>
        <taxon>Bacteria</taxon>
        <taxon>Pseudomonadati</taxon>
        <taxon>Pseudomonadota</taxon>
        <taxon>Gammaproteobacteria</taxon>
        <taxon>Alteromonadales</taxon>
        <taxon>Colwelliaceae</taxon>
        <taxon>Colwellia</taxon>
    </lineage>
</organism>
<dbReference type="RefSeq" id="WP_343817067.1">
    <property type="nucleotide sequence ID" value="NZ_BAAAFA010000005.1"/>
</dbReference>
<evidence type="ECO:0008006" key="4">
    <source>
        <dbReference type="Google" id="ProtNLM"/>
    </source>
</evidence>
<evidence type="ECO:0000313" key="3">
    <source>
        <dbReference type="Proteomes" id="UP001500021"/>
    </source>
</evidence>
<protein>
    <recommendedName>
        <fullName evidence="4">DUF3019 domain-containing protein</fullName>
    </recommendedName>
</protein>
<dbReference type="InterPro" id="IPR021559">
    <property type="entry name" value="DUF3019"/>
</dbReference>
<evidence type="ECO:0000256" key="1">
    <source>
        <dbReference type="SAM" id="Phobius"/>
    </source>
</evidence>
<proteinExistence type="predicted"/>
<reference evidence="2 3" key="1">
    <citation type="journal article" date="2019" name="Int. J. Syst. Evol. Microbiol.">
        <title>The Global Catalogue of Microorganisms (GCM) 10K type strain sequencing project: providing services to taxonomists for standard genome sequencing and annotation.</title>
        <authorList>
            <consortium name="The Broad Institute Genomics Platform"/>
            <consortium name="The Broad Institute Genome Sequencing Center for Infectious Disease"/>
            <person name="Wu L."/>
            <person name="Ma J."/>
        </authorList>
    </citation>
    <scope>NUCLEOTIDE SEQUENCE [LARGE SCALE GENOMIC DNA]</scope>
    <source>
        <strain evidence="2 3">JCM 15608</strain>
    </source>
</reference>
<dbReference type="Pfam" id="PF11456">
    <property type="entry name" value="DUF3019"/>
    <property type="match status" value="1"/>
</dbReference>
<feature type="transmembrane region" description="Helical" evidence="1">
    <location>
        <begin position="28"/>
        <end position="45"/>
    </location>
</feature>
<keyword evidence="1" id="KW-0472">Membrane</keyword>
<name>A0ABN1L6U1_9GAMM</name>
<evidence type="ECO:0000313" key="2">
    <source>
        <dbReference type="EMBL" id="GAA0817034.1"/>
    </source>
</evidence>
<keyword evidence="1" id="KW-0812">Transmembrane</keyword>